<comment type="similarity">
    <text evidence="2">Belongs to the TonB family.</text>
</comment>
<dbReference type="PROSITE" id="PS52015">
    <property type="entry name" value="TONB_CTD"/>
    <property type="match status" value="1"/>
</dbReference>
<dbReference type="GO" id="GO:0015031">
    <property type="term" value="P:protein transport"/>
    <property type="evidence" value="ECO:0007669"/>
    <property type="project" value="UniProtKB-KW"/>
</dbReference>
<keyword evidence="9" id="KW-0472">Membrane</keyword>
<dbReference type="SUPFAM" id="SSF74653">
    <property type="entry name" value="TolA/TonB C-terminal domain"/>
    <property type="match status" value="1"/>
</dbReference>
<protein>
    <recommendedName>
        <fullName evidence="11">TonB C-terminal domain-containing protein</fullName>
    </recommendedName>
</protein>
<evidence type="ECO:0000256" key="10">
    <source>
        <dbReference type="SAM" id="SignalP"/>
    </source>
</evidence>
<accession>A0A2U3KYE0</accession>
<dbReference type="InterPro" id="IPR051045">
    <property type="entry name" value="TonB-dependent_transducer"/>
</dbReference>
<dbReference type="GO" id="GO:0005886">
    <property type="term" value="C:plasma membrane"/>
    <property type="evidence" value="ECO:0007669"/>
    <property type="project" value="UniProtKB-SubCell"/>
</dbReference>
<proteinExistence type="inferred from homology"/>
<evidence type="ECO:0000256" key="2">
    <source>
        <dbReference type="ARBA" id="ARBA00006555"/>
    </source>
</evidence>
<evidence type="ECO:0000256" key="8">
    <source>
        <dbReference type="ARBA" id="ARBA00022989"/>
    </source>
</evidence>
<evidence type="ECO:0000256" key="5">
    <source>
        <dbReference type="ARBA" id="ARBA00022519"/>
    </source>
</evidence>
<evidence type="ECO:0000256" key="7">
    <source>
        <dbReference type="ARBA" id="ARBA00022927"/>
    </source>
</evidence>
<dbReference type="InterPro" id="IPR037682">
    <property type="entry name" value="TonB_C"/>
</dbReference>
<evidence type="ECO:0000256" key="3">
    <source>
        <dbReference type="ARBA" id="ARBA00022448"/>
    </source>
</evidence>
<evidence type="ECO:0000259" key="11">
    <source>
        <dbReference type="PROSITE" id="PS52015"/>
    </source>
</evidence>
<name>A0A2U3KYE0_9BACT</name>
<reference evidence="13" key="1">
    <citation type="submission" date="2018-02" db="EMBL/GenBank/DDBJ databases">
        <authorList>
            <person name="Hausmann B."/>
        </authorList>
    </citation>
    <scope>NUCLEOTIDE SEQUENCE [LARGE SCALE GENOMIC DNA]</scope>
    <source>
        <strain evidence="13">Peat soil MAG SbA1</strain>
    </source>
</reference>
<gene>
    <name evidence="12" type="ORF">SBA1_550069</name>
</gene>
<dbReference type="Pfam" id="PF03544">
    <property type="entry name" value="TonB_C"/>
    <property type="match status" value="1"/>
</dbReference>
<evidence type="ECO:0000313" key="13">
    <source>
        <dbReference type="Proteomes" id="UP000238701"/>
    </source>
</evidence>
<evidence type="ECO:0000256" key="1">
    <source>
        <dbReference type="ARBA" id="ARBA00004383"/>
    </source>
</evidence>
<keyword evidence="10" id="KW-0732">Signal</keyword>
<evidence type="ECO:0000256" key="4">
    <source>
        <dbReference type="ARBA" id="ARBA00022475"/>
    </source>
</evidence>
<dbReference type="GO" id="GO:0055085">
    <property type="term" value="P:transmembrane transport"/>
    <property type="evidence" value="ECO:0007669"/>
    <property type="project" value="InterPro"/>
</dbReference>
<keyword evidence="5" id="KW-0997">Cell inner membrane</keyword>
<dbReference type="NCBIfam" id="TIGR01352">
    <property type="entry name" value="tonB_Cterm"/>
    <property type="match status" value="1"/>
</dbReference>
<organism evidence="12 13">
    <name type="scientific">Candidatus Sulfotelmatobacter kueseliae</name>
    <dbReference type="NCBI Taxonomy" id="2042962"/>
    <lineage>
        <taxon>Bacteria</taxon>
        <taxon>Pseudomonadati</taxon>
        <taxon>Acidobacteriota</taxon>
        <taxon>Terriglobia</taxon>
        <taxon>Terriglobales</taxon>
        <taxon>Candidatus Korobacteraceae</taxon>
        <taxon>Candidatus Sulfotelmatobacter</taxon>
    </lineage>
</organism>
<dbReference type="PANTHER" id="PTHR33446">
    <property type="entry name" value="PROTEIN TONB-RELATED"/>
    <property type="match status" value="1"/>
</dbReference>
<keyword evidence="7" id="KW-0653">Protein transport</keyword>
<keyword evidence="6" id="KW-0812">Transmembrane</keyword>
<dbReference type="Gene3D" id="3.30.1150.10">
    <property type="match status" value="1"/>
</dbReference>
<dbReference type="AlphaFoldDB" id="A0A2U3KYE0"/>
<keyword evidence="3" id="KW-0813">Transport</keyword>
<evidence type="ECO:0000313" key="12">
    <source>
        <dbReference type="EMBL" id="SPF44704.1"/>
    </source>
</evidence>
<keyword evidence="8" id="KW-1133">Transmembrane helix</keyword>
<feature type="chain" id="PRO_5015465050" description="TonB C-terminal domain-containing protein" evidence="10">
    <location>
        <begin position="18"/>
        <end position="121"/>
    </location>
</feature>
<dbReference type="EMBL" id="OMOD01000150">
    <property type="protein sequence ID" value="SPF44704.1"/>
    <property type="molecule type" value="Genomic_DNA"/>
</dbReference>
<feature type="domain" description="TonB C-terminal" evidence="11">
    <location>
        <begin position="31"/>
        <end position="121"/>
    </location>
</feature>
<feature type="signal peptide" evidence="10">
    <location>
        <begin position="1"/>
        <end position="17"/>
    </location>
</feature>
<dbReference type="InterPro" id="IPR006260">
    <property type="entry name" value="TonB/TolA_C"/>
</dbReference>
<dbReference type="Proteomes" id="UP000238701">
    <property type="component" value="Unassembled WGS sequence"/>
</dbReference>
<comment type="subcellular location">
    <subcellularLocation>
        <location evidence="1">Cell inner membrane</location>
        <topology evidence="1">Single-pass membrane protein</topology>
        <orientation evidence="1">Periplasmic side</orientation>
    </subcellularLocation>
</comment>
<keyword evidence="4" id="KW-1003">Cell membrane</keyword>
<evidence type="ECO:0000256" key="6">
    <source>
        <dbReference type="ARBA" id="ARBA00022692"/>
    </source>
</evidence>
<sequence length="121" mass="13296">MQRLLAVLLLLASSSLGQQTSGKPAGRLICTPVPKGEIVRRVMPVYPKQVSAKALSDGVNVKLTIDKRGVPKDLQVTKGDPIFANAALDALRQWRWKPYKLNGEAVEVETSVYIRFEPAPE</sequence>
<evidence type="ECO:0000256" key="9">
    <source>
        <dbReference type="ARBA" id="ARBA00023136"/>
    </source>
</evidence>
<dbReference type="OrthoDB" id="123206at2"/>